<protein>
    <submittedName>
        <fullName evidence="6">TonB-dependent receptor</fullName>
    </submittedName>
</protein>
<evidence type="ECO:0000256" key="1">
    <source>
        <dbReference type="ARBA" id="ARBA00004442"/>
    </source>
</evidence>
<dbReference type="Pfam" id="PF14905">
    <property type="entry name" value="OMP_b-brl_3"/>
    <property type="match status" value="1"/>
</dbReference>
<keyword evidence="6" id="KW-0675">Receptor</keyword>
<dbReference type="SUPFAM" id="SSF56935">
    <property type="entry name" value="Porins"/>
    <property type="match status" value="1"/>
</dbReference>
<dbReference type="Proteomes" id="UP000223749">
    <property type="component" value="Chromosome"/>
</dbReference>
<dbReference type="SUPFAM" id="SSF49464">
    <property type="entry name" value="Carboxypeptidase regulatory domain-like"/>
    <property type="match status" value="1"/>
</dbReference>
<evidence type="ECO:0000256" key="2">
    <source>
        <dbReference type="ARBA" id="ARBA00023136"/>
    </source>
</evidence>
<dbReference type="InterPro" id="IPR041700">
    <property type="entry name" value="OMP_b-brl_3"/>
</dbReference>
<dbReference type="EMBL" id="CP024091">
    <property type="protein sequence ID" value="ATP55091.1"/>
    <property type="molecule type" value="Genomic_DNA"/>
</dbReference>
<evidence type="ECO:0000256" key="4">
    <source>
        <dbReference type="SAM" id="SignalP"/>
    </source>
</evidence>
<dbReference type="Gene3D" id="2.170.130.10">
    <property type="entry name" value="TonB-dependent receptor, plug domain"/>
    <property type="match status" value="1"/>
</dbReference>
<name>A0A2D1U0H3_9SPHI</name>
<feature type="domain" description="Outer membrane protein beta-barrel" evidence="5">
    <location>
        <begin position="400"/>
        <end position="803"/>
    </location>
</feature>
<comment type="subcellular location">
    <subcellularLocation>
        <location evidence="1">Cell outer membrane</location>
    </subcellularLocation>
</comment>
<evidence type="ECO:0000313" key="6">
    <source>
        <dbReference type="EMBL" id="ATP55091.1"/>
    </source>
</evidence>
<dbReference type="Gene3D" id="2.40.170.20">
    <property type="entry name" value="TonB-dependent receptor, beta-barrel domain"/>
    <property type="match status" value="1"/>
</dbReference>
<dbReference type="InterPro" id="IPR036942">
    <property type="entry name" value="Beta-barrel_TonB_sf"/>
</dbReference>
<dbReference type="KEGG" id="pgs:CPT03_00710"/>
<sequence>MLNSVCGKSMPIMKPNKYILFLTILANVLMFSAANAQTDSAIGEISGKVLDEQQNAFPYATVSLLNAKDSTTVKGTLTADNGTYQLKEIKQGNYLIAIYVVGYKKVFKGPYSISADKKSHNLGNVQLATDAKELKGVEIVKQKPLIERQIDKTVINVENSALAAGNTALDILQKSPGVTVDKDGKISLKGKQGVTIMLDGKPTYLSAEQLANLLRSTEGNAIQSIELITNPSAKYDAAGNSGIINIKLKKNRNYGTNGSVLGGVGYGRYYKANGGLNLNHREKKINIFGNYDYGRNKGFGSTDIRRVNNTATDQTYFDQTNGNIRRRNNSNYKGGIDYFINDKNTIGFAFNGYNANGKNASDVLTLIGDQPFKTDSSVVAQNPNKYKYTGMSYNLNYKGTIDSLGQEITIDADYSEHIGRQDNNFNNKYLNNLGQPAKPDYIFRNATPSTTKIWAGKTDYTYPINKEMKLEVGLKSSFVETDNNFIFENYENNQWQNDVKRSNQFLYDENINAAYANLNKKFKTTSVQLGLRAEQTNSKGNSVTESKIVNRHYLNLFPSVFINQELSKDHEMGLSYSRRIDRPDYGSLNPFIYYLDLYSYRFGNPFLKPQYTNAFELSYSYKKTLNVTFGYSHTTDVMSDVLLTDTAKKTIFISNQNLATQDAYNLNVSYPIQITKWWSSNNNFTGFYNDFKTPDLLGKPFQSGRLAFNFNTTQTITVNPTFNIEWSGFYQSKQVYGTILIDPQYGIDLGINKSFLDKKVNIKLAANDLFKMQKSVITSALSSQNYVVNERWESQVFRLTCTYRFGSNDIKAARQRSGSSESEGRRVKSGK</sequence>
<dbReference type="GO" id="GO:0009279">
    <property type="term" value="C:cell outer membrane"/>
    <property type="evidence" value="ECO:0007669"/>
    <property type="project" value="UniProtKB-SubCell"/>
</dbReference>
<dbReference type="Gene3D" id="2.60.40.1120">
    <property type="entry name" value="Carboxypeptidase-like, regulatory domain"/>
    <property type="match status" value="1"/>
</dbReference>
<keyword evidence="2" id="KW-0472">Membrane</keyword>
<dbReference type="Pfam" id="PF13620">
    <property type="entry name" value="CarboxypepD_reg"/>
    <property type="match status" value="1"/>
</dbReference>
<dbReference type="AlphaFoldDB" id="A0A2D1U0H3"/>
<dbReference type="InterPro" id="IPR008969">
    <property type="entry name" value="CarboxyPept-like_regulatory"/>
</dbReference>
<organism evidence="6 7">
    <name type="scientific">Pedobacter ginsengisoli</name>
    <dbReference type="NCBI Taxonomy" id="363852"/>
    <lineage>
        <taxon>Bacteria</taxon>
        <taxon>Pseudomonadati</taxon>
        <taxon>Bacteroidota</taxon>
        <taxon>Sphingobacteriia</taxon>
        <taxon>Sphingobacteriales</taxon>
        <taxon>Sphingobacteriaceae</taxon>
        <taxon>Pedobacter</taxon>
    </lineage>
</organism>
<dbReference type="OrthoDB" id="606851at2"/>
<dbReference type="PANTHER" id="PTHR40980">
    <property type="entry name" value="PLUG DOMAIN-CONTAINING PROTEIN"/>
    <property type="match status" value="1"/>
</dbReference>
<feature type="chain" id="PRO_5013790025" evidence="4">
    <location>
        <begin position="37"/>
        <end position="831"/>
    </location>
</feature>
<reference evidence="6 7" key="1">
    <citation type="submission" date="2017-10" db="EMBL/GenBank/DDBJ databases">
        <title>Whole genome of Pedobacter ginsengisoli T01R-27 isolated from tomato rhizosphere.</title>
        <authorList>
            <person name="Weon H.-Y."/>
            <person name="Lee S.A."/>
            <person name="Sang M.K."/>
            <person name="Song J."/>
        </authorList>
    </citation>
    <scope>NUCLEOTIDE SEQUENCE [LARGE SCALE GENOMIC DNA]</scope>
    <source>
        <strain evidence="6 7">T01R-27</strain>
    </source>
</reference>
<keyword evidence="3" id="KW-0998">Cell outer membrane</keyword>
<dbReference type="PANTHER" id="PTHR40980:SF4">
    <property type="entry name" value="TONB-DEPENDENT RECEPTOR-LIKE BETA-BARREL DOMAIN-CONTAINING PROTEIN"/>
    <property type="match status" value="1"/>
</dbReference>
<accession>A0A2D1U0H3</accession>
<proteinExistence type="predicted"/>
<gene>
    <name evidence="6" type="ORF">CPT03_00710</name>
</gene>
<keyword evidence="7" id="KW-1185">Reference proteome</keyword>
<evidence type="ECO:0000256" key="3">
    <source>
        <dbReference type="ARBA" id="ARBA00023237"/>
    </source>
</evidence>
<evidence type="ECO:0000259" key="5">
    <source>
        <dbReference type="Pfam" id="PF14905"/>
    </source>
</evidence>
<feature type="signal peptide" evidence="4">
    <location>
        <begin position="1"/>
        <end position="36"/>
    </location>
</feature>
<keyword evidence="4" id="KW-0732">Signal</keyword>
<evidence type="ECO:0000313" key="7">
    <source>
        <dbReference type="Proteomes" id="UP000223749"/>
    </source>
</evidence>
<dbReference type="InterPro" id="IPR037066">
    <property type="entry name" value="Plug_dom_sf"/>
</dbReference>